<dbReference type="EMBL" id="KV876645">
    <property type="protein sequence ID" value="RZR75246.1"/>
    <property type="molecule type" value="Genomic_DNA"/>
</dbReference>
<sequence length="75" mass="7983">MDSYNGVQAASTKDALRWQSEVDGCRCSGCDFDAGLSNLIGLFLQDNTSRVVGSRGGPSDDQVRVDQKGEARCPA</sequence>
<gene>
    <name evidence="2" type="ORF">BHM03_00052646</name>
</gene>
<evidence type="ECO:0000256" key="1">
    <source>
        <dbReference type="SAM" id="MobiDB-lite"/>
    </source>
</evidence>
<reference evidence="2" key="1">
    <citation type="journal article" date="2018" name="Data Brief">
        <title>Genome sequence data from 17 accessions of Ensete ventricosum, a staple food crop for millions in Ethiopia.</title>
        <authorList>
            <person name="Yemataw Z."/>
            <person name="Muzemil S."/>
            <person name="Ambachew D."/>
            <person name="Tripathi L."/>
            <person name="Tesfaye K."/>
            <person name="Chala A."/>
            <person name="Farbos A."/>
            <person name="O'Neill P."/>
            <person name="Moore K."/>
            <person name="Grant M."/>
            <person name="Studholme D.J."/>
        </authorList>
    </citation>
    <scope>NUCLEOTIDE SEQUENCE [LARGE SCALE GENOMIC DNA]</scope>
    <source>
        <tissue evidence="2">Leaf</tissue>
    </source>
</reference>
<dbReference type="Proteomes" id="UP000290560">
    <property type="component" value="Unassembled WGS sequence"/>
</dbReference>
<accession>A0A445MLX7</accession>
<organism evidence="2">
    <name type="scientific">Ensete ventricosum</name>
    <name type="common">Abyssinian banana</name>
    <name type="synonym">Musa ensete</name>
    <dbReference type="NCBI Taxonomy" id="4639"/>
    <lineage>
        <taxon>Eukaryota</taxon>
        <taxon>Viridiplantae</taxon>
        <taxon>Streptophyta</taxon>
        <taxon>Embryophyta</taxon>
        <taxon>Tracheophyta</taxon>
        <taxon>Spermatophyta</taxon>
        <taxon>Magnoliopsida</taxon>
        <taxon>Liliopsida</taxon>
        <taxon>Zingiberales</taxon>
        <taxon>Musaceae</taxon>
        <taxon>Ensete</taxon>
    </lineage>
</organism>
<name>A0A445MLX7_ENSVE</name>
<proteinExistence type="predicted"/>
<feature type="compositionally biased region" description="Basic and acidic residues" evidence="1">
    <location>
        <begin position="61"/>
        <end position="75"/>
    </location>
</feature>
<dbReference type="AlphaFoldDB" id="A0A445MLX7"/>
<protein>
    <submittedName>
        <fullName evidence="2">Uncharacterized protein</fullName>
    </submittedName>
</protein>
<evidence type="ECO:0000313" key="2">
    <source>
        <dbReference type="EMBL" id="RZR75246.1"/>
    </source>
</evidence>
<feature type="region of interest" description="Disordered" evidence="1">
    <location>
        <begin position="51"/>
        <end position="75"/>
    </location>
</feature>